<reference evidence="1 2" key="1">
    <citation type="journal article" date="2012" name="J. Bacteriol.">
        <title>Twenty-one genome sequences from Pseudomonas species and 19 genome sequences from diverse bacteria isolated from the rhizosphere and endosphere of Populus deltoides.</title>
        <authorList>
            <person name="Brown S.D."/>
            <person name="Utturkar S.M."/>
            <person name="Klingeman D.M."/>
            <person name="Johnson C.M."/>
            <person name="Martin S.L."/>
            <person name="Land M.L."/>
            <person name="Lu T.Y."/>
            <person name="Schadt C.W."/>
            <person name="Doktycz M.J."/>
            <person name="Pelletier D.A."/>
        </authorList>
    </citation>
    <scope>NUCLEOTIDE SEQUENCE [LARGE SCALE GENOMIC DNA]</scope>
    <source>
        <strain evidence="1 2">CF314</strain>
    </source>
</reference>
<keyword evidence="2" id="KW-1185">Reference proteome</keyword>
<gene>
    <name evidence="1" type="ORF">PMI13_01588</name>
</gene>
<evidence type="ECO:0000313" key="2">
    <source>
        <dbReference type="Proteomes" id="UP000007509"/>
    </source>
</evidence>
<organism evidence="1 2">
    <name type="scientific">Chryseobacterium populi</name>
    <dbReference type="NCBI Taxonomy" id="1144316"/>
    <lineage>
        <taxon>Bacteria</taxon>
        <taxon>Pseudomonadati</taxon>
        <taxon>Bacteroidota</taxon>
        <taxon>Flavobacteriia</taxon>
        <taxon>Flavobacteriales</taxon>
        <taxon>Weeksellaceae</taxon>
        <taxon>Chryseobacterium group</taxon>
        <taxon>Chryseobacterium</taxon>
    </lineage>
</organism>
<dbReference type="EMBL" id="AKJY01000023">
    <property type="protein sequence ID" value="EJL73335.1"/>
    <property type="molecule type" value="Genomic_DNA"/>
</dbReference>
<dbReference type="PATRIC" id="fig|1144316.3.peg.1596"/>
<dbReference type="Proteomes" id="UP000007509">
    <property type="component" value="Unassembled WGS sequence"/>
</dbReference>
<dbReference type="RefSeq" id="WP_007842428.1">
    <property type="nucleotide sequence ID" value="NZ_AKJY01000023.1"/>
</dbReference>
<dbReference type="AlphaFoldDB" id="J2JZL8"/>
<protein>
    <submittedName>
        <fullName evidence="1">Uncharacterized protein</fullName>
    </submittedName>
</protein>
<sequence>MAGICIIDDRVDIRGTLENKIRFVLKKKQLDWTIISQDPFLNKAEYLNFINETDIGVLILDERLHESSTGQQSVNYNGSDLVKFLRQYLKNFPIYSITSYHEDDELENQFSQFDEIIAREAFYSKAEEYVERFVRAGQRFLDDHSTQLLKLSELSELIAKGTATEDNLKELRIVQESLNIPFSDYGYPHKESWLRDYEKNISDLATLSDEIENFLKDKSDVEKNS</sequence>
<dbReference type="OrthoDB" id="1423267at2"/>
<evidence type="ECO:0000313" key="1">
    <source>
        <dbReference type="EMBL" id="EJL73335.1"/>
    </source>
</evidence>
<accession>J2JZL8</accession>
<proteinExistence type="predicted"/>
<comment type="caution">
    <text evidence="1">The sequence shown here is derived from an EMBL/GenBank/DDBJ whole genome shotgun (WGS) entry which is preliminary data.</text>
</comment>
<name>J2JZL8_9FLAO</name>